<dbReference type="Pfam" id="PF24883">
    <property type="entry name" value="NPHP3_N"/>
    <property type="match status" value="1"/>
</dbReference>
<dbReference type="Proteomes" id="UP001286456">
    <property type="component" value="Unassembled WGS sequence"/>
</dbReference>
<organism evidence="3 4">
    <name type="scientific">Cercophora scortea</name>
    <dbReference type="NCBI Taxonomy" id="314031"/>
    <lineage>
        <taxon>Eukaryota</taxon>
        <taxon>Fungi</taxon>
        <taxon>Dikarya</taxon>
        <taxon>Ascomycota</taxon>
        <taxon>Pezizomycotina</taxon>
        <taxon>Sordariomycetes</taxon>
        <taxon>Sordariomycetidae</taxon>
        <taxon>Sordariales</taxon>
        <taxon>Lasiosphaeriaceae</taxon>
        <taxon>Cercophora</taxon>
    </lineage>
</organism>
<dbReference type="SUPFAM" id="SSF52540">
    <property type="entry name" value="P-loop containing nucleoside triphosphate hydrolases"/>
    <property type="match status" value="1"/>
</dbReference>
<accession>A0AAE0I939</accession>
<evidence type="ECO:0000313" key="3">
    <source>
        <dbReference type="EMBL" id="KAK3319986.1"/>
    </source>
</evidence>
<dbReference type="InterPro" id="IPR027417">
    <property type="entry name" value="P-loop_NTPase"/>
</dbReference>
<gene>
    <name evidence="3" type="ORF">B0T19DRAFT_276585</name>
</gene>
<name>A0AAE0I939_9PEZI</name>
<evidence type="ECO:0000313" key="4">
    <source>
        <dbReference type="Proteomes" id="UP001286456"/>
    </source>
</evidence>
<dbReference type="Gene3D" id="3.40.50.300">
    <property type="entry name" value="P-loop containing nucleotide triphosphate hydrolases"/>
    <property type="match status" value="1"/>
</dbReference>
<reference evidence="3" key="1">
    <citation type="journal article" date="2023" name="Mol. Phylogenet. Evol.">
        <title>Genome-scale phylogeny and comparative genomics of the fungal order Sordariales.</title>
        <authorList>
            <person name="Hensen N."/>
            <person name="Bonometti L."/>
            <person name="Westerberg I."/>
            <person name="Brannstrom I.O."/>
            <person name="Guillou S."/>
            <person name="Cros-Aarteil S."/>
            <person name="Calhoun S."/>
            <person name="Haridas S."/>
            <person name="Kuo A."/>
            <person name="Mondo S."/>
            <person name="Pangilinan J."/>
            <person name="Riley R."/>
            <person name="LaButti K."/>
            <person name="Andreopoulos B."/>
            <person name="Lipzen A."/>
            <person name="Chen C."/>
            <person name="Yan M."/>
            <person name="Daum C."/>
            <person name="Ng V."/>
            <person name="Clum A."/>
            <person name="Steindorff A."/>
            <person name="Ohm R.A."/>
            <person name="Martin F."/>
            <person name="Silar P."/>
            <person name="Natvig D.O."/>
            <person name="Lalanne C."/>
            <person name="Gautier V."/>
            <person name="Ament-Velasquez S.L."/>
            <person name="Kruys A."/>
            <person name="Hutchinson M.I."/>
            <person name="Powell A.J."/>
            <person name="Barry K."/>
            <person name="Miller A.N."/>
            <person name="Grigoriev I.V."/>
            <person name="Debuchy R."/>
            <person name="Gladieux P."/>
            <person name="Hiltunen Thoren M."/>
            <person name="Johannesson H."/>
        </authorList>
    </citation>
    <scope>NUCLEOTIDE SEQUENCE</scope>
    <source>
        <strain evidence="3">SMH4131-1</strain>
    </source>
</reference>
<keyword evidence="1" id="KW-0677">Repeat</keyword>
<comment type="caution">
    <text evidence="3">The sequence shown here is derived from an EMBL/GenBank/DDBJ whole genome shotgun (WGS) entry which is preliminary data.</text>
</comment>
<protein>
    <recommendedName>
        <fullName evidence="2">Nephrocystin 3-like N-terminal domain-containing protein</fullName>
    </recommendedName>
</protein>
<dbReference type="AlphaFoldDB" id="A0AAE0I939"/>
<keyword evidence="4" id="KW-1185">Reference proteome</keyword>
<evidence type="ECO:0000256" key="1">
    <source>
        <dbReference type="ARBA" id="ARBA00022737"/>
    </source>
</evidence>
<proteinExistence type="predicted"/>
<dbReference type="PANTHER" id="PTHR10039">
    <property type="entry name" value="AMELOGENIN"/>
    <property type="match status" value="1"/>
</dbReference>
<reference evidence="3" key="2">
    <citation type="submission" date="2023-06" db="EMBL/GenBank/DDBJ databases">
        <authorList>
            <consortium name="Lawrence Berkeley National Laboratory"/>
            <person name="Haridas S."/>
            <person name="Hensen N."/>
            <person name="Bonometti L."/>
            <person name="Westerberg I."/>
            <person name="Brannstrom I.O."/>
            <person name="Guillou S."/>
            <person name="Cros-Aarteil S."/>
            <person name="Calhoun S."/>
            <person name="Kuo A."/>
            <person name="Mondo S."/>
            <person name="Pangilinan J."/>
            <person name="Riley R."/>
            <person name="Labutti K."/>
            <person name="Andreopoulos B."/>
            <person name="Lipzen A."/>
            <person name="Chen C."/>
            <person name="Yanf M."/>
            <person name="Daum C."/>
            <person name="Ng V."/>
            <person name="Clum A."/>
            <person name="Steindorff A."/>
            <person name="Ohm R."/>
            <person name="Martin F."/>
            <person name="Silar P."/>
            <person name="Natvig D."/>
            <person name="Lalanne C."/>
            <person name="Gautier V."/>
            <person name="Ament-Velasquez S.L."/>
            <person name="Kruys A."/>
            <person name="Hutchinson M.I."/>
            <person name="Powell A.J."/>
            <person name="Barry K."/>
            <person name="Miller A.N."/>
            <person name="Grigoriev I.V."/>
            <person name="Debuchy R."/>
            <person name="Gladieux P."/>
            <person name="Thoren M.H."/>
            <person name="Johannesson H."/>
        </authorList>
    </citation>
    <scope>NUCLEOTIDE SEQUENCE</scope>
    <source>
        <strain evidence="3">SMH4131-1</strain>
    </source>
</reference>
<sequence>MDPISALSVASGVVAFVDFGGKILSRYLELRRSDEELPAAMRLIRNDIEQLKRTSNAALVKVKGLKSKYPTQGESLDRLADHCLDARGRMDASLEELMGILGRSKPEGGRSRAVVAVWSVSKEAEFEKLKQRMTTIREEMMMNVLMCLWDEATQSRERMEGVGSGIKQILDAQTFMEGAVKDLRDDFRTIAAGQPLDTQGGKARLTEKLWNSVCLFDEKSLMPGEQSRRRGTSNLNSALAQQMDLESRRRILDGANLAELGRDDLGLDLQSDFGTHLDDSEVCERLLEDIKFDGMTDRQERIPTPFPDTFSWLFAPQSAQSPTGFTRWLASREDEIPFWITGKPASGKSTLMKFIATHPRLTGLLKEWSGDFNLLTVSIYFWGPGSMMQKSQTGLLRTMLYQLLRQRPDLCRVVVPRRYVLYSLAGADLDFPPLWSLEELQRCLSRFAAEVGETDRVALFVDGLDEYDGRCEELVELLKKLQADHGFKLCVSSRPWNVFSDAFRTSPSLRMEDLTKDDLHIYIKRRLAQSYGFEELRRIYPAKIAELVCAIEDKAQGVFLWVVLVVEQLLQVAQDVPRLDAIWQALDDLPEGLEALYNAIQKSLSGTQVETASKLYQIVFEWKRVWNSRIEAPFLWLAVEAQDPTQPLTYPSVEEEQHILPVLGRLLVGSTKGLLQLSSKSSQKPQVEFLHRTAYDWIRITENWARIVSEGPSGFHPTLSLLAVLVCHYQSGRLNILNRKMEAALYRIFRFASQVDNTTENRARVMTIVDYLDPILINHNTLFSVDGDVLSPDTSTGLEPWAALWACTPYLQARLEAAEARRLAANRARSRLSVSRILHTLSSGAEGGGPERNWLLLAAAHGEDINYDKLSGLPAMSQWQASRRLDSVHLLLQAGCRVDGRLLKTKMKKICSLSRWSLQPISKATTPDSCEPQFRYILSLVVAGSRSVDLEELKRRYLPLIKESHVAEEFPELDLSL</sequence>
<dbReference type="PANTHER" id="PTHR10039:SF5">
    <property type="entry name" value="NACHT DOMAIN-CONTAINING PROTEIN"/>
    <property type="match status" value="1"/>
</dbReference>
<feature type="domain" description="Nephrocystin 3-like N-terminal" evidence="2">
    <location>
        <begin position="324"/>
        <end position="494"/>
    </location>
</feature>
<dbReference type="EMBL" id="JAUEPO010000006">
    <property type="protein sequence ID" value="KAK3319986.1"/>
    <property type="molecule type" value="Genomic_DNA"/>
</dbReference>
<dbReference type="InterPro" id="IPR056884">
    <property type="entry name" value="NPHP3-like_N"/>
</dbReference>
<evidence type="ECO:0000259" key="2">
    <source>
        <dbReference type="Pfam" id="PF24883"/>
    </source>
</evidence>